<gene>
    <name evidence="7" type="ORF">BDV40DRAFT_98151</name>
</gene>
<sequence>MGPSNGQSRSRNRAPCENCKVSRRKCNRSKTRCSRCKQRNLDCIPSTTAGWRISGINRDSQRGRQYDICGVESPENVHPIQHSPVIRSTSHGPSDWPNFTETLATTNELVDYGPPETTQIDPLSINNLWFQPSIPASVADFTWPVAGVDAIERFAPVIGDPLIDPRFPVFQSAVSYLWSGFIERIAPGISLDVSQTRNFIQKLLAVEGANNPPLVSAVVFFSQSVQSNWEAENDPTPANATDMAITASEMEQEVISHIDRFVRDGINYATLEKPQLLDLLSTLVVQCSAYVARGDTVALSVYLESGLNAVGHGFSLGLGTDETFAFIVRWLGYLHTVALLGEVPYTINAPDYLSIAAEQRSNSSDSRVFFRDVDSFLGISQTVGDLLYRLGQLIRSKIHASNTRQSSQHTEHPSTQFSELLIERKCFQTRMQLLLQRLDIFKQNADFTSDLDHYNESLARTLLLLFLVRVEGENMKSPMVRSAVTDVLESSAAVQETAPVAKLMLLPLCVAGIYTRSRVHQAFITRRLEVLKCGYSIVNVKQVLNVLRERWSAPESGDEPNTQLSVCCLF</sequence>
<evidence type="ECO:0000259" key="6">
    <source>
        <dbReference type="PROSITE" id="PS50048"/>
    </source>
</evidence>
<organism evidence="7 8">
    <name type="scientific">Aspergillus tamarii</name>
    <dbReference type="NCBI Taxonomy" id="41984"/>
    <lineage>
        <taxon>Eukaryota</taxon>
        <taxon>Fungi</taxon>
        <taxon>Dikarya</taxon>
        <taxon>Ascomycota</taxon>
        <taxon>Pezizomycotina</taxon>
        <taxon>Eurotiomycetes</taxon>
        <taxon>Eurotiomycetidae</taxon>
        <taxon>Eurotiales</taxon>
        <taxon>Aspergillaceae</taxon>
        <taxon>Aspergillus</taxon>
        <taxon>Aspergillus subgen. Circumdati</taxon>
    </lineage>
</organism>
<proteinExistence type="predicted"/>
<evidence type="ECO:0000256" key="5">
    <source>
        <dbReference type="ARBA" id="ARBA00023242"/>
    </source>
</evidence>
<comment type="subcellular location">
    <subcellularLocation>
        <location evidence="1">Nucleus</location>
    </subcellularLocation>
</comment>
<keyword evidence="5" id="KW-0539">Nucleus</keyword>
<accession>A0A5N6VBF2</accession>
<evidence type="ECO:0000313" key="8">
    <source>
        <dbReference type="Proteomes" id="UP000326950"/>
    </source>
</evidence>
<name>A0A5N6VBF2_ASPTM</name>
<feature type="domain" description="Zn(2)-C6 fungal-type" evidence="6">
    <location>
        <begin position="15"/>
        <end position="43"/>
    </location>
</feature>
<evidence type="ECO:0000313" key="7">
    <source>
        <dbReference type="EMBL" id="KAE8168355.1"/>
    </source>
</evidence>
<protein>
    <submittedName>
        <fullName evidence="7">Fungal-specific transcription factor domain-containing protein</fullName>
    </submittedName>
</protein>
<dbReference type="GO" id="GO:0000981">
    <property type="term" value="F:DNA-binding transcription factor activity, RNA polymerase II-specific"/>
    <property type="evidence" value="ECO:0007669"/>
    <property type="project" value="InterPro"/>
</dbReference>
<dbReference type="Pfam" id="PF11951">
    <property type="entry name" value="Fungal_trans_2"/>
    <property type="match status" value="1"/>
</dbReference>
<dbReference type="AlphaFoldDB" id="A0A5N6VBF2"/>
<dbReference type="PROSITE" id="PS50048">
    <property type="entry name" value="ZN2_CY6_FUNGAL_2"/>
    <property type="match status" value="1"/>
</dbReference>
<evidence type="ECO:0000256" key="1">
    <source>
        <dbReference type="ARBA" id="ARBA00004123"/>
    </source>
</evidence>
<evidence type="ECO:0000256" key="3">
    <source>
        <dbReference type="ARBA" id="ARBA00023125"/>
    </source>
</evidence>
<dbReference type="GO" id="GO:0009893">
    <property type="term" value="P:positive regulation of metabolic process"/>
    <property type="evidence" value="ECO:0007669"/>
    <property type="project" value="UniProtKB-ARBA"/>
</dbReference>
<dbReference type="InterPro" id="IPR001138">
    <property type="entry name" value="Zn2Cys6_DnaBD"/>
</dbReference>
<keyword evidence="3" id="KW-0238">DNA-binding</keyword>
<reference evidence="7 8" key="1">
    <citation type="submission" date="2019-04" db="EMBL/GenBank/DDBJ databases">
        <title>Friends and foes A comparative genomics study of 23 Aspergillus species from section Flavi.</title>
        <authorList>
            <consortium name="DOE Joint Genome Institute"/>
            <person name="Kjaerbolling I."/>
            <person name="Vesth T."/>
            <person name="Frisvad J.C."/>
            <person name="Nybo J.L."/>
            <person name="Theobald S."/>
            <person name="Kildgaard S."/>
            <person name="Isbrandt T."/>
            <person name="Kuo A."/>
            <person name="Sato A."/>
            <person name="Lyhne E.K."/>
            <person name="Kogle M.E."/>
            <person name="Wiebenga A."/>
            <person name="Kun R.S."/>
            <person name="Lubbers R.J."/>
            <person name="Makela M.R."/>
            <person name="Barry K."/>
            <person name="Chovatia M."/>
            <person name="Clum A."/>
            <person name="Daum C."/>
            <person name="Haridas S."/>
            <person name="He G."/>
            <person name="LaButti K."/>
            <person name="Lipzen A."/>
            <person name="Mondo S."/>
            <person name="Riley R."/>
            <person name="Salamov A."/>
            <person name="Simmons B.A."/>
            <person name="Magnuson J.K."/>
            <person name="Henrissat B."/>
            <person name="Mortensen U.H."/>
            <person name="Larsen T.O."/>
            <person name="Devries R.P."/>
            <person name="Grigoriev I.V."/>
            <person name="Machida M."/>
            <person name="Baker S.E."/>
            <person name="Andersen M.R."/>
        </authorList>
    </citation>
    <scope>NUCLEOTIDE SEQUENCE [LARGE SCALE GENOMIC DNA]</scope>
    <source>
        <strain evidence="7 8">CBS 117626</strain>
    </source>
</reference>
<evidence type="ECO:0000256" key="4">
    <source>
        <dbReference type="ARBA" id="ARBA00023163"/>
    </source>
</evidence>
<dbReference type="GO" id="GO:0008270">
    <property type="term" value="F:zinc ion binding"/>
    <property type="evidence" value="ECO:0007669"/>
    <property type="project" value="InterPro"/>
</dbReference>
<evidence type="ECO:0000256" key="2">
    <source>
        <dbReference type="ARBA" id="ARBA00023015"/>
    </source>
</evidence>
<dbReference type="PROSITE" id="PS00463">
    <property type="entry name" value="ZN2_CY6_FUNGAL_1"/>
    <property type="match status" value="1"/>
</dbReference>
<dbReference type="EMBL" id="ML738586">
    <property type="protein sequence ID" value="KAE8168355.1"/>
    <property type="molecule type" value="Genomic_DNA"/>
</dbReference>
<dbReference type="PANTHER" id="PTHR37534">
    <property type="entry name" value="TRANSCRIPTIONAL ACTIVATOR PROTEIN UGA3"/>
    <property type="match status" value="1"/>
</dbReference>
<dbReference type="Pfam" id="PF00172">
    <property type="entry name" value="Zn_clus"/>
    <property type="match status" value="1"/>
</dbReference>
<dbReference type="OrthoDB" id="4314040at2759"/>
<keyword evidence="4" id="KW-0804">Transcription</keyword>
<dbReference type="Proteomes" id="UP000326950">
    <property type="component" value="Unassembled WGS sequence"/>
</dbReference>
<dbReference type="InterPro" id="IPR021858">
    <property type="entry name" value="Fun_TF"/>
</dbReference>
<keyword evidence="2" id="KW-0805">Transcription regulation</keyword>
<dbReference type="CDD" id="cd00067">
    <property type="entry name" value="GAL4"/>
    <property type="match status" value="1"/>
</dbReference>
<keyword evidence="8" id="KW-1185">Reference proteome</keyword>
<dbReference type="SMART" id="SM00066">
    <property type="entry name" value="GAL4"/>
    <property type="match status" value="1"/>
</dbReference>
<dbReference type="GO" id="GO:0005634">
    <property type="term" value="C:nucleus"/>
    <property type="evidence" value="ECO:0007669"/>
    <property type="project" value="UniProtKB-SubCell"/>
</dbReference>
<dbReference type="GO" id="GO:0003677">
    <property type="term" value="F:DNA binding"/>
    <property type="evidence" value="ECO:0007669"/>
    <property type="project" value="UniProtKB-KW"/>
</dbReference>
<dbReference type="SUPFAM" id="SSF57701">
    <property type="entry name" value="Zn2/Cys6 DNA-binding domain"/>
    <property type="match status" value="1"/>
</dbReference>
<dbReference type="InterPro" id="IPR036864">
    <property type="entry name" value="Zn2-C6_fun-type_DNA-bd_sf"/>
</dbReference>
<dbReference type="PANTHER" id="PTHR37534:SF46">
    <property type="entry name" value="ZN(II)2CYS6 TRANSCRIPTION FACTOR (EUROFUNG)"/>
    <property type="match status" value="1"/>
</dbReference>